<evidence type="ECO:0008006" key="3">
    <source>
        <dbReference type="Google" id="ProtNLM"/>
    </source>
</evidence>
<dbReference type="EMBL" id="JAANQT010000026">
    <property type="protein sequence ID" value="KAG1315720.1"/>
    <property type="molecule type" value="Genomic_DNA"/>
</dbReference>
<dbReference type="Gene3D" id="1.25.40.480">
    <property type="match status" value="1"/>
</dbReference>
<name>A0A9P6XKF2_RHIOR</name>
<dbReference type="AlphaFoldDB" id="A0A9P6XKF2"/>
<evidence type="ECO:0000313" key="1">
    <source>
        <dbReference type="EMBL" id="KAG1315720.1"/>
    </source>
</evidence>
<dbReference type="InterPro" id="IPR039685">
    <property type="entry name" value="FANCE"/>
</dbReference>
<keyword evidence="2" id="KW-1185">Reference proteome</keyword>
<gene>
    <name evidence="1" type="ORF">G6F64_000437</name>
</gene>
<evidence type="ECO:0000313" key="2">
    <source>
        <dbReference type="Proteomes" id="UP000716291"/>
    </source>
</evidence>
<dbReference type="OrthoDB" id="2449818at2759"/>
<protein>
    <recommendedName>
        <fullName evidence="3">Fanconi Anaemia group E protein C-terminal domain-containing protein</fullName>
    </recommendedName>
</protein>
<reference evidence="1" key="1">
    <citation type="journal article" date="2020" name="Microb. Genom.">
        <title>Genetic diversity of clinical and environmental Mucorales isolates obtained from an investigation of mucormycosis cases among solid organ transplant recipients.</title>
        <authorList>
            <person name="Nguyen M.H."/>
            <person name="Kaul D."/>
            <person name="Muto C."/>
            <person name="Cheng S.J."/>
            <person name="Richter R.A."/>
            <person name="Bruno V.M."/>
            <person name="Liu G."/>
            <person name="Beyhan S."/>
            <person name="Sundermann A.J."/>
            <person name="Mounaud S."/>
            <person name="Pasculle A.W."/>
            <person name="Nierman W.C."/>
            <person name="Driscoll E."/>
            <person name="Cumbie R."/>
            <person name="Clancy C.J."/>
            <person name="Dupont C.L."/>
        </authorList>
    </citation>
    <scope>NUCLEOTIDE SEQUENCE</scope>
    <source>
        <strain evidence="1">GL11</strain>
    </source>
</reference>
<proteinExistence type="predicted"/>
<dbReference type="GO" id="GO:0036297">
    <property type="term" value="P:interstrand cross-link repair"/>
    <property type="evidence" value="ECO:0007669"/>
    <property type="project" value="InterPro"/>
</dbReference>
<dbReference type="GO" id="GO:0043240">
    <property type="term" value="C:Fanconi anaemia nuclear complex"/>
    <property type="evidence" value="ECO:0007669"/>
    <property type="project" value="InterPro"/>
</dbReference>
<sequence length="312" mass="34677">MSKQSNIEKDQPQQKENVQIDVHATENTKDLTPLLESILSLAKSGSQIQPERKTKILQELLNLSDSAFNTIAQSIDFKTWSDDLASDLCKEIQSTNSSSNSVSTLLIVAIVYPKIANLNSTASRLLMNSILSLAKEQGRLVIDGLIIPLLFQSMAGRPQFEVISKVVAESLKSSHRFLVLQTILSDGEIYYSHKVDERALSRHSLRPWNEAIFQLVGSLLSSQPLLALTKEILQEILQVIRATVEFNPKDKNPMQLLLIITSKHAQAVAEFDCIEAIESISTSSKMFLKRAVLGQLTSIKKNLHSLQESKVA</sequence>
<organism evidence="1 2">
    <name type="scientific">Rhizopus oryzae</name>
    <name type="common">Mucormycosis agent</name>
    <name type="synonym">Rhizopus arrhizus var. delemar</name>
    <dbReference type="NCBI Taxonomy" id="64495"/>
    <lineage>
        <taxon>Eukaryota</taxon>
        <taxon>Fungi</taxon>
        <taxon>Fungi incertae sedis</taxon>
        <taxon>Mucoromycota</taxon>
        <taxon>Mucoromycotina</taxon>
        <taxon>Mucoromycetes</taxon>
        <taxon>Mucorales</taxon>
        <taxon>Mucorineae</taxon>
        <taxon>Rhizopodaceae</taxon>
        <taxon>Rhizopus</taxon>
    </lineage>
</organism>
<accession>A0A9P6XKF2</accession>
<dbReference type="PANTHER" id="PTHR32094:SF5">
    <property type="entry name" value="FANCONI ANEMIA GROUP E PROTEIN"/>
    <property type="match status" value="1"/>
</dbReference>
<comment type="caution">
    <text evidence="1">The sequence shown here is derived from an EMBL/GenBank/DDBJ whole genome shotgun (WGS) entry which is preliminary data.</text>
</comment>
<dbReference type="Proteomes" id="UP000716291">
    <property type="component" value="Unassembled WGS sequence"/>
</dbReference>
<dbReference type="PANTHER" id="PTHR32094">
    <property type="entry name" value="FANCONI ANEMIA GROUP E PROTEIN"/>
    <property type="match status" value="1"/>
</dbReference>